<dbReference type="GO" id="GO:0008270">
    <property type="term" value="F:zinc ion binding"/>
    <property type="evidence" value="ECO:0007669"/>
    <property type="project" value="UniProtKB-UniRule"/>
</dbReference>
<evidence type="ECO:0000259" key="12">
    <source>
        <dbReference type="PROSITE" id="PS51915"/>
    </source>
</evidence>
<evidence type="ECO:0000256" key="10">
    <source>
        <dbReference type="PROSITE-ProRule" id="PRU01263"/>
    </source>
</evidence>
<dbReference type="InterPro" id="IPR012934">
    <property type="entry name" value="Znf_AD"/>
</dbReference>
<evidence type="ECO:0000256" key="7">
    <source>
        <dbReference type="ARBA" id="ARBA00023163"/>
    </source>
</evidence>
<keyword evidence="2 10" id="KW-0479">Metal-binding</keyword>
<dbReference type="PANTHER" id="PTHR47772:SF1">
    <property type="entry name" value="ZINC FINGER PROTEIN 200"/>
    <property type="match status" value="1"/>
</dbReference>
<name>A0A084W509_ANOSI</name>
<feature type="binding site" evidence="10">
    <location>
        <position position="10"/>
    </location>
    <ligand>
        <name>Zn(2+)</name>
        <dbReference type="ChEBI" id="CHEBI:29105"/>
    </ligand>
</feature>
<evidence type="ECO:0000313" key="14">
    <source>
        <dbReference type="EnsemblMetazoa" id="ASIC013249-PA"/>
    </source>
</evidence>
<dbReference type="SUPFAM" id="SSF57716">
    <property type="entry name" value="Glucocorticoid receptor-like (DNA-binding domain)"/>
    <property type="match status" value="1"/>
</dbReference>
<dbReference type="Pfam" id="PF07776">
    <property type="entry name" value="zf-AD"/>
    <property type="match status" value="1"/>
</dbReference>
<dbReference type="SMART" id="SM00868">
    <property type="entry name" value="zf-AD"/>
    <property type="match status" value="1"/>
</dbReference>
<dbReference type="Gene3D" id="3.30.160.60">
    <property type="entry name" value="Classic Zinc Finger"/>
    <property type="match status" value="4"/>
</dbReference>
<evidence type="ECO:0000256" key="6">
    <source>
        <dbReference type="ARBA" id="ARBA00023015"/>
    </source>
</evidence>
<dbReference type="STRING" id="74873.A0A084W509"/>
<keyword evidence="3" id="KW-0677">Repeat</keyword>
<evidence type="ECO:0000256" key="2">
    <source>
        <dbReference type="ARBA" id="ARBA00022723"/>
    </source>
</evidence>
<feature type="domain" description="C2H2-type" evidence="11">
    <location>
        <begin position="523"/>
        <end position="546"/>
    </location>
</feature>
<dbReference type="InterPro" id="IPR050636">
    <property type="entry name" value="C2H2-ZF_domain-containing"/>
</dbReference>
<organism evidence="13">
    <name type="scientific">Anopheles sinensis</name>
    <name type="common">Mosquito</name>
    <dbReference type="NCBI Taxonomy" id="74873"/>
    <lineage>
        <taxon>Eukaryota</taxon>
        <taxon>Metazoa</taxon>
        <taxon>Ecdysozoa</taxon>
        <taxon>Arthropoda</taxon>
        <taxon>Hexapoda</taxon>
        <taxon>Insecta</taxon>
        <taxon>Pterygota</taxon>
        <taxon>Neoptera</taxon>
        <taxon>Endopterygota</taxon>
        <taxon>Diptera</taxon>
        <taxon>Nematocera</taxon>
        <taxon>Culicoidea</taxon>
        <taxon>Culicidae</taxon>
        <taxon>Anophelinae</taxon>
        <taxon>Anopheles</taxon>
    </lineage>
</organism>
<dbReference type="EMBL" id="ATLV01020443">
    <property type="status" value="NOT_ANNOTATED_CDS"/>
    <property type="molecule type" value="Genomic_DNA"/>
</dbReference>
<dbReference type="Gene3D" id="3.40.1800.20">
    <property type="match status" value="1"/>
</dbReference>
<feature type="binding site" evidence="10">
    <location>
        <position position="13"/>
    </location>
    <ligand>
        <name>Zn(2+)</name>
        <dbReference type="ChEBI" id="CHEBI:29105"/>
    </ligand>
</feature>
<evidence type="ECO:0000256" key="4">
    <source>
        <dbReference type="ARBA" id="ARBA00022771"/>
    </source>
</evidence>
<protein>
    <submittedName>
        <fullName evidence="13 14">Uncharacterized protein</fullName>
    </submittedName>
</protein>
<feature type="domain" description="C2H2-type" evidence="11">
    <location>
        <begin position="401"/>
        <end position="428"/>
    </location>
</feature>
<keyword evidence="5 10" id="KW-0862">Zinc</keyword>
<evidence type="ECO:0000313" key="15">
    <source>
        <dbReference type="Proteomes" id="UP000030765"/>
    </source>
</evidence>
<dbReference type="OrthoDB" id="7734462at2759"/>
<dbReference type="SMART" id="SM00355">
    <property type="entry name" value="ZnF_C2H2"/>
    <property type="match status" value="10"/>
</dbReference>
<dbReference type="PROSITE" id="PS51915">
    <property type="entry name" value="ZAD"/>
    <property type="match status" value="1"/>
</dbReference>
<dbReference type="PROSITE" id="PS50157">
    <property type="entry name" value="ZINC_FINGER_C2H2_2"/>
    <property type="match status" value="6"/>
</dbReference>
<dbReference type="PROSITE" id="PS00028">
    <property type="entry name" value="ZINC_FINGER_C2H2_1"/>
    <property type="match status" value="6"/>
</dbReference>
<evidence type="ECO:0000256" key="5">
    <source>
        <dbReference type="ARBA" id="ARBA00022833"/>
    </source>
</evidence>
<feature type="domain" description="C2H2-type" evidence="11">
    <location>
        <begin position="270"/>
        <end position="297"/>
    </location>
</feature>
<feature type="domain" description="C2H2-type" evidence="11">
    <location>
        <begin position="559"/>
        <end position="587"/>
    </location>
</feature>
<evidence type="ECO:0000256" key="3">
    <source>
        <dbReference type="ARBA" id="ARBA00022737"/>
    </source>
</evidence>
<dbReference type="Pfam" id="PF00096">
    <property type="entry name" value="zf-C2H2"/>
    <property type="match status" value="1"/>
</dbReference>
<feature type="domain" description="C2H2-type" evidence="11">
    <location>
        <begin position="326"/>
        <end position="354"/>
    </location>
</feature>
<feature type="binding site" evidence="10">
    <location>
        <position position="60"/>
    </location>
    <ligand>
        <name>Zn(2+)</name>
        <dbReference type="ChEBI" id="CHEBI:29105"/>
    </ligand>
</feature>
<dbReference type="EnsemblMetazoa" id="ASIC013249-RA">
    <property type="protein sequence ID" value="ASIC013249-PA"/>
    <property type="gene ID" value="ASIC013249"/>
</dbReference>
<comment type="subcellular location">
    <subcellularLocation>
        <location evidence="1">Nucleus</location>
    </subcellularLocation>
</comment>
<dbReference type="VEuPathDB" id="VectorBase:ASIS019656"/>
<dbReference type="VEuPathDB" id="VectorBase:ASIC013249"/>
<gene>
    <name evidence="13" type="ORF">ZHAS_00013249</name>
</gene>
<evidence type="ECO:0000313" key="13">
    <source>
        <dbReference type="EMBL" id="KFB45303.1"/>
    </source>
</evidence>
<dbReference type="SUPFAM" id="SSF57667">
    <property type="entry name" value="beta-beta-alpha zinc fingers"/>
    <property type="match status" value="3"/>
</dbReference>
<accession>A0A084W509</accession>
<feature type="domain" description="C2H2-type" evidence="11">
    <location>
        <begin position="298"/>
        <end position="325"/>
    </location>
</feature>
<feature type="domain" description="ZAD" evidence="12">
    <location>
        <begin position="8"/>
        <end position="84"/>
    </location>
</feature>
<dbReference type="Proteomes" id="UP000030765">
    <property type="component" value="Unassembled WGS sequence"/>
</dbReference>
<dbReference type="AlphaFoldDB" id="A0A084W509"/>
<dbReference type="PANTHER" id="PTHR47772">
    <property type="entry name" value="ZINC FINGER PROTEIN 200"/>
    <property type="match status" value="1"/>
</dbReference>
<dbReference type="GO" id="GO:0005634">
    <property type="term" value="C:nucleus"/>
    <property type="evidence" value="ECO:0007669"/>
    <property type="project" value="UniProtKB-SubCell"/>
</dbReference>
<keyword evidence="8" id="KW-0539">Nucleus</keyword>
<evidence type="ECO:0000256" key="9">
    <source>
        <dbReference type="PROSITE-ProRule" id="PRU00042"/>
    </source>
</evidence>
<evidence type="ECO:0000256" key="8">
    <source>
        <dbReference type="ARBA" id="ARBA00023242"/>
    </source>
</evidence>
<proteinExistence type="predicted"/>
<dbReference type="InterPro" id="IPR013087">
    <property type="entry name" value="Znf_C2H2_type"/>
</dbReference>
<feature type="binding site" evidence="10">
    <location>
        <position position="57"/>
    </location>
    <ligand>
        <name>Zn(2+)</name>
        <dbReference type="ChEBI" id="CHEBI:29105"/>
    </ligand>
</feature>
<reference evidence="14" key="2">
    <citation type="submission" date="2020-05" db="UniProtKB">
        <authorList>
            <consortium name="EnsemblMetazoa"/>
        </authorList>
    </citation>
    <scope>IDENTIFICATION</scope>
</reference>
<dbReference type="InterPro" id="IPR036236">
    <property type="entry name" value="Znf_C2H2_sf"/>
</dbReference>
<evidence type="ECO:0000259" key="11">
    <source>
        <dbReference type="PROSITE" id="PS50157"/>
    </source>
</evidence>
<dbReference type="OMA" id="NRNECAI"/>
<evidence type="ECO:0000256" key="1">
    <source>
        <dbReference type="ARBA" id="ARBA00004123"/>
    </source>
</evidence>
<keyword evidence="7" id="KW-0804">Transcription</keyword>
<dbReference type="EMBL" id="KE525302">
    <property type="protein sequence ID" value="KFB45303.1"/>
    <property type="molecule type" value="Genomic_DNA"/>
</dbReference>
<keyword evidence="4 9" id="KW-0863">Zinc-finger</keyword>
<sequence>MAAKLSPAMCRLCLQAGPETSTVSIFSIANGNIIAEIAEQCLGIAIVKDSSPYENVCPSCIVSLVSMYELYQKYQECNRTFTQLCHELNQKDVRGELDCKTAVYSDVLEISASNVTLEDIIEEDYSIDEASEELESSLPVNGPTYTNYDEPVHYSQDFRPVGEMDGLLQGQVEQHQLQHTDDADWNHPDNSLNKSLMEELSAQVARLDGQEITNSKTIISVDTLPPPAIKNPVREFLKRYQNEANSDNQPRDASLDGQATEVESYQDPKHHCYICNTSFRSDIELVNHFPSHFLDVPHDCALCGTHHRTVMNLNRHLAYHQPERPYKCDNCERRFANFQSYRWHTSEFHTRQQSQTLSLSADDGTSRGSQTMVCDICGKVYLLAEPYEQHILQHEHGLQLYQCKLCERKFPRNIYLLFHLETHAKQRPHRCQYCSIPFASQYLKNFHEKRHPKGDGGLVSQRCPLCLTACRTKHRLLAHIEAFHPADTRIQLLQCSFNDCRLKFLDLNEFQSHITDHRVGDRFPCMHCARVFKRQRLLNAHLRTVHGMAVEEDRPRSTLRCEKCSKTFRSERTFGKHLELTHRHEVPQIMHNK</sequence>
<reference evidence="13 15" key="1">
    <citation type="journal article" date="2014" name="BMC Genomics">
        <title>Genome sequence of Anopheles sinensis provides insight into genetics basis of mosquito competence for malaria parasites.</title>
        <authorList>
            <person name="Zhou D."/>
            <person name="Zhang D."/>
            <person name="Ding G."/>
            <person name="Shi L."/>
            <person name="Hou Q."/>
            <person name="Ye Y."/>
            <person name="Xu Y."/>
            <person name="Zhou H."/>
            <person name="Xiong C."/>
            <person name="Li S."/>
            <person name="Yu J."/>
            <person name="Hong S."/>
            <person name="Yu X."/>
            <person name="Zou P."/>
            <person name="Chen C."/>
            <person name="Chang X."/>
            <person name="Wang W."/>
            <person name="Lv Y."/>
            <person name="Sun Y."/>
            <person name="Ma L."/>
            <person name="Shen B."/>
            <person name="Zhu C."/>
        </authorList>
    </citation>
    <scope>NUCLEOTIDE SEQUENCE [LARGE SCALE GENOMIC DNA]</scope>
</reference>
<keyword evidence="6" id="KW-0805">Transcription regulation</keyword>
<keyword evidence="15" id="KW-1185">Reference proteome</keyword>